<protein>
    <submittedName>
        <fullName evidence="3">ATP-binding protein</fullName>
    </submittedName>
</protein>
<keyword evidence="1" id="KW-0418">Kinase</keyword>
<dbReference type="AlphaFoldDB" id="A0A917LAS0"/>
<dbReference type="InterPro" id="IPR050267">
    <property type="entry name" value="Anti-sigma-factor_SerPK"/>
</dbReference>
<name>A0A917LAS0_9ACTN</name>
<accession>A0A917LAS0</accession>
<keyword evidence="3" id="KW-0067">ATP-binding</keyword>
<reference evidence="3" key="1">
    <citation type="journal article" date="2014" name="Int. J. Syst. Evol. Microbiol.">
        <title>Complete genome sequence of Corynebacterium casei LMG S-19264T (=DSM 44701T), isolated from a smear-ripened cheese.</title>
        <authorList>
            <consortium name="US DOE Joint Genome Institute (JGI-PGF)"/>
            <person name="Walter F."/>
            <person name="Albersmeier A."/>
            <person name="Kalinowski J."/>
            <person name="Ruckert C."/>
        </authorList>
    </citation>
    <scope>NUCLEOTIDE SEQUENCE</scope>
    <source>
        <strain evidence="3">CGMCC 4.7272</strain>
    </source>
</reference>
<dbReference type="SUPFAM" id="SSF55874">
    <property type="entry name" value="ATPase domain of HSP90 chaperone/DNA topoisomerase II/histidine kinase"/>
    <property type="match status" value="1"/>
</dbReference>
<keyword evidence="1" id="KW-0723">Serine/threonine-protein kinase</keyword>
<dbReference type="Gene3D" id="3.30.565.10">
    <property type="entry name" value="Histidine kinase-like ATPase, C-terminal domain"/>
    <property type="match status" value="1"/>
</dbReference>
<dbReference type="InterPro" id="IPR036890">
    <property type="entry name" value="HATPase_C_sf"/>
</dbReference>
<dbReference type="Proteomes" id="UP000625682">
    <property type="component" value="Unassembled WGS sequence"/>
</dbReference>
<reference evidence="3" key="2">
    <citation type="submission" date="2020-09" db="EMBL/GenBank/DDBJ databases">
        <authorList>
            <person name="Sun Q."/>
            <person name="Zhou Y."/>
        </authorList>
    </citation>
    <scope>NUCLEOTIDE SEQUENCE</scope>
    <source>
        <strain evidence="3">CGMCC 4.7272</strain>
    </source>
</reference>
<dbReference type="CDD" id="cd16936">
    <property type="entry name" value="HATPase_RsbW-like"/>
    <property type="match status" value="1"/>
</dbReference>
<evidence type="ECO:0000256" key="1">
    <source>
        <dbReference type="ARBA" id="ARBA00022527"/>
    </source>
</evidence>
<keyword evidence="4" id="KW-1185">Reference proteome</keyword>
<dbReference type="GO" id="GO:0004674">
    <property type="term" value="F:protein serine/threonine kinase activity"/>
    <property type="evidence" value="ECO:0007669"/>
    <property type="project" value="UniProtKB-KW"/>
</dbReference>
<dbReference type="PANTHER" id="PTHR35526:SF3">
    <property type="entry name" value="ANTI-SIGMA-F FACTOR RSBW"/>
    <property type="match status" value="1"/>
</dbReference>
<dbReference type="EMBL" id="BMMU01000019">
    <property type="protein sequence ID" value="GGJ49451.1"/>
    <property type="molecule type" value="Genomic_DNA"/>
</dbReference>
<dbReference type="PANTHER" id="PTHR35526">
    <property type="entry name" value="ANTI-SIGMA-F FACTOR RSBW-RELATED"/>
    <property type="match status" value="1"/>
</dbReference>
<organism evidence="3 4">
    <name type="scientific">Streptomyces lacrimifluminis</name>
    <dbReference type="NCBI Taxonomy" id="1500077"/>
    <lineage>
        <taxon>Bacteria</taxon>
        <taxon>Bacillati</taxon>
        <taxon>Actinomycetota</taxon>
        <taxon>Actinomycetes</taxon>
        <taxon>Kitasatosporales</taxon>
        <taxon>Streptomycetaceae</taxon>
        <taxon>Streptomyces</taxon>
    </lineage>
</organism>
<feature type="domain" description="Histidine kinase/HSP90-like ATPase" evidence="2">
    <location>
        <begin position="34"/>
        <end position="143"/>
    </location>
</feature>
<comment type="caution">
    <text evidence="3">The sequence shown here is derived from an EMBL/GenBank/DDBJ whole genome shotgun (WGS) entry which is preliminary data.</text>
</comment>
<proteinExistence type="predicted"/>
<gene>
    <name evidence="3" type="ORF">GCM10012282_52840</name>
</gene>
<keyword evidence="1" id="KW-0808">Transferase</keyword>
<dbReference type="GO" id="GO:0005524">
    <property type="term" value="F:ATP binding"/>
    <property type="evidence" value="ECO:0007669"/>
    <property type="project" value="UniProtKB-KW"/>
</dbReference>
<evidence type="ECO:0000313" key="4">
    <source>
        <dbReference type="Proteomes" id="UP000625682"/>
    </source>
</evidence>
<dbReference type="InterPro" id="IPR003594">
    <property type="entry name" value="HATPase_dom"/>
</dbReference>
<evidence type="ECO:0000259" key="2">
    <source>
        <dbReference type="Pfam" id="PF13581"/>
    </source>
</evidence>
<keyword evidence="3" id="KW-0547">Nucleotide-binding</keyword>
<dbReference type="Pfam" id="PF13581">
    <property type="entry name" value="HATPase_c_2"/>
    <property type="match status" value="1"/>
</dbReference>
<sequence length="153" mass="16482">MPVESQPDDRERIEPDAYVIQAGYALGGDGGCIAQARHHAADFLTRARVEKGLTISSRAMDLTRLVVSELITNALKYAPGPILMELRITDAMVEVVIWDSDPTVPTAKTADPGRIGQHGLEIVKAVAHDLVIERQSVGKQITAGIALTDTVRS</sequence>
<evidence type="ECO:0000313" key="3">
    <source>
        <dbReference type="EMBL" id="GGJ49451.1"/>
    </source>
</evidence>